<dbReference type="STRING" id="33007.HMPREF3198_02003"/>
<dbReference type="EMBL" id="PKKO01000006">
    <property type="protein sequence ID" value="PKY71706.1"/>
    <property type="molecule type" value="Genomic_DNA"/>
</dbReference>
<evidence type="ECO:0000313" key="2">
    <source>
        <dbReference type="Proteomes" id="UP000235122"/>
    </source>
</evidence>
<proteinExistence type="predicted"/>
<protein>
    <submittedName>
        <fullName evidence="1">Uncharacterized protein</fullName>
    </submittedName>
</protein>
<reference evidence="1 2" key="1">
    <citation type="submission" date="2017-12" db="EMBL/GenBank/DDBJ databases">
        <title>Phylogenetic diversity of female urinary microbiome.</title>
        <authorList>
            <person name="Thomas-White K."/>
            <person name="Wolfe A.J."/>
        </authorList>
    </citation>
    <scope>NUCLEOTIDE SEQUENCE [LARGE SCALE GENOMIC DNA]</scope>
    <source>
        <strain evidence="1 2">UMB0402</strain>
    </source>
</reference>
<accession>A0A2I1IKR5</accession>
<dbReference type="AlphaFoldDB" id="A0A2I1IKR5"/>
<gene>
    <name evidence="1" type="ORF">CYJ19_10870</name>
</gene>
<name>A0A2I1IKR5_9ACTO</name>
<evidence type="ECO:0000313" key="1">
    <source>
        <dbReference type="EMBL" id="PKY71706.1"/>
    </source>
</evidence>
<sequence length="102" mass="10339">MSAFVLLALTVTGGGVAQKGEGPTKKPANQLNVAVTNTQICDYATQIVGSKDADSKLAVAKTGAAGKTKRIGAHIKNAQLSMNLTCLLAAYGIASSLLHAAK</sequence>
<keyword evidence="2" id="KW-1185">Reference proteome</keyword>
<dbReference type="Proteomes" id="UP000235122">
    <property type="component" value="Unassembled WGS sequence"/>
</dbReference>
<comment type="caution">
    <text evidence="1">The sequence shown here is derived from an EMBL/GenBank/DDBJ whole genome shotgun (WGS) entry which is preliminary data.</text>
</comment>
<organism evidence="1 2">
    <name type="scientific">Winkia neuii</name>
    <dbReference type="NCBI Taxonomy" id="33007"/>
    <lineage>
        <taxon>Bacteria</taxon>
        <taxon>Bacillati</taxon>
        <taxon>Actinomycetota</taxon>
        <taxon>Actinomycetes</taxon>
        <taxon>Actinomycetales</taxon>
        <taxon>Actinomycetaceae</taxon>
        <taxon>Winkia</taxon>
    </lineage>
</organism>